<evidence type="ECO:0000313" key="2">
    <source>
        <dbReference type="EMBL" id="CAK7233947.1"/>
    </source>
</evidence>
<feature type="compositionally biased region" description="Low complexity" evidence="1">
    <location>
        <begin position="14"/>
        <end position="31"/>
    </location>
</feature>
<feature type="compositionally biased region" description="Polar residues" evidence="1">
    <location>
        <begin position="254"/>
        <end position="266"/>
    </location>
</feature>
<evidence type="ECO:0008006" key="4">
    <source>
        <dbReference type="Google" id="ProtNLM"/>
    </source>
</evidence>
<feature type="region of interest" description="Disordered" evidence="1">
    <location>
        <begin position="217"/>
        <end position="273"/>
    </location>
</feature>
<sequence length="305" mass="32016">MTSPTPPPKPPVSVTPIDGGPGSSSVSLSPDTSDHEYDDPPEEEIIESEHSPKLLHPTTEESVPGEPRVKTNFRDRGRTPAHVTPISKIGCISPMSPVAPAHGISTHSRPSFPLSLTSRFTGKTIDEYGEVHEHSGPDDASDVPVLLGRVAGDLPAMVGRTVSNDKGDVLDDDGTLLGYIQDIEGHTPSQSLDEYTGGVSSGFRVDAEGQIFDASGNAVGHMNQAPKGGMAASSNQRDGTKDEKKSPAGEGQPPSVNAESFQQGSPSDIFLDVKSTTEGIQLTIRIPTVFPGSGQPPRVPKVSFA</sequence>
<dbReference type="EMBL" id="CAWUHB010000079">
    <property type="protein sequence ID" value="CAK7233947.1"/>
    <property type="molecule type" value="Genomic_DNA"/>
</dbReference>
<protein>
    <recommendedName>
        <fullName evidence="4">Lea domain containing protein</fullName>
    </recommendedName>
</protein>
<feature type="region of interest" description="Disordered" evidence="1">
    <location>
        <begin position="1"/>
        <end position="88"/>
    </location>
</feature>
<organism evidence="2 3">
    <name type="scientific">Sporothrix curviconia</name>
    <dbReference type="NCBI Taxonomy" id="1260050"/>
    <lineage>
        <taxon>Eukaryota</taxon>
        <taxon>Fungi</taxon>
        <taxon>Dikarya</taxon>
        <taxon>Ascomycota</taxon>
        <taxon>Pezizomycotina</taxon>
        <taxon>Sordariomycetes</taxon>
        <taxon>Sordariomycetidae</taxon>
        <taxon>Ophiostomatales</taxon>
        <taxon>Ophiostomataceae</taxon>
        <taxon>Sporothrix</taxon>
    </lineage>
</organism>
<dbReference type="InterPro" id="IPR022124">
    <property type="entry name" value="DUF3659"/>
</dbReference>
<keyword evidence="3" id="KW-1185">Reference proteome</keyword>
<accession>A0ABP0CP92</accession>
<feature type="compositionally biased region" description="Basic and acidic residues" evidence="1">
    <location>
        <begin position="238"/>
        <end position="247"/>
    </location>
</feature>
<feature type="compositionally biased region" description="Pro residues" evidence="1">
    <location>
        <begin position="1"/>
        <end position="13"/>
    </location>
</feature>
<feature type="compositionally biased region" description="Acidic residues" evidence="1">
    <location>
        <begin position="36"/>
        <end position="46"/>
    </location>
</feature>
<feature type="compositionally biased region" description="Basic and acidic residues" evidence="1">
    <location>
        <begin position="67"/>
        <end position="78"/>
    </location>
</feature>
<comment type="caution">
    <text evidence="2">The sequence shown here is derived from an EMBL/GenBank/DDBJ whole genome shotgun (WGS) entry which is preliminary data.</text>
</comment>
<name>A0ABP0CP92_9PEZI</name>
<dbReference type="Pfam" id="PF12396">
    <property type="entry name" value="DUF3659"/>
    <property type="match status" value="1"/>
</dbReference>
<dbReference type="Proteomes" id="UP001642405">
    <property type="component" value="Unassembled WGS sequence"/>
</dbReference>
<evidence type="ECO:0000256" key="1">
    <source>
        <dbReference type="SAM" id="MobiDB-lite"/>
    </source>
</evidence>
<reference evidence="2 3" key="1">
    <citation type="submission" date="2024-01" db="EMBL/GenBank/DDBJ databases">
        <authorList>
            <person name="Allen C."/>
            <person name="Tagirdzhanova G."/>
        </authorList>
    </citation>
    <scope>NUCLEOTIDE SEQUENCE [LARGE SCALE GENOMIC DNA]</scope>
</reference>
<gene>
    <name evidence="2" type="ORF">SCUCBS95973_008768</name>
</gene>
<evidence type="ECO:0000313" key="3">
    <source>
        <dbReference type="Proteomes" id="UP001642405"/>
    </source>
</evidence>
<proteinExistence type="predicted"/>